<organism evidence="1 2">
    <name type="scientific">Methylophilus aquaticus</name>
    <dbReference type="NCBI Taxonomy" id="1971610"/>
    <lineage>
        <taxon>Bacteria</taxon>
        <taxon>Pseudomonadati</taxon>
        <taxon>Pseudomonadota</taxon>
        <taxon>Betaproteobacteria</taxon>
        <taxon>Nitrosomonadales</taxon>
        <taxon>Methylophilaceae</taxon>
        <taxon>Methylophilus</taxon>
    </lineage>
</organism>
<dbReference type="Proteomes" id="UP001225906">
    <property type="component" value="Unassembled WGS sequence"/>
</dbReference>
<protein>
    <submittedName>
        <fullName evidence="1">Uncharacterized protein</fullName>
    </submittedName>
</protein>
<dbReference type="EMBL" id="JAVCAP010000001">
    <property type="protein sequence ID" value="MDP8566249.1"/>
    <property type="molecule type" value="Genomic_DNA"/>
</dbReference>
<keyword evidence="2" id="KW-1185">Reference proteome</keyword>
<gene>
    <name evidence="1" type="ORF">Q9291_00165</name>
</gene>
<reference evidence="2" key="1">
    <citation type="journal article" date="2019" name="Int. J. Syst. Evol. Microbiol.">
        <title>The Global Catalogue of Microorganisms (GCM) 10K type strain sequencing project: providing services to taxonomists for standard genome sequencing and annotation.</title>
        <authorList>
            <consortium name="The Broad Institute Genomics Platform"/>
            <consortium name="The Broad Institute Genome Sequencing Center for Infectious Disease"/>
            <person name="Wu L."/>
            <person name="Ma J."/>
        </authorList>
    </citation>
    <scope>NUCLEOTIDE SEQUENCE [LARGE SCALE GENOMIC DNA]</scope>
    <source>
        <strain evidence="2">VKM B-3159</strain>
    </source>
</reference>
<comment type="caution">
    <text evidence="1">The sequence shown here is derived from an EMBL/GenBank/DDBJ whole genome shotgun (WGS) entry which is preliminary data.</text>
</comment>
<sequence>MSSPNEIAEQIFEVLSFSIKQACDEQDWFNVSRDALAYGFKQSDVSTNFAYSQRFDLLIAPDIYLCLLYRSFDPSGPFISLPAISRFELTLLQGHAVIKSYLNGFDEPISLKDKGAWNELSFT</sequence>
<evidence type="ECO:0000313" key="1">
    <source>
        <dbReference type="EMBL" id="MDP8566249.1"/>
    </source>
</evidence>
<name>A0ABT9JNV1_9PROT</name>
<accession>A0ABT9JNV1</accession>
<evidence type="ECO:0000313" key="2">
    <source>
        <dbReference type="Proteomes" id="UP001225906"/>
    </source>
</evidence>
<dbReference type="RefSeq" id="WP_306387926.1">
    <property type="nucleotide sequence ID" value="NZ_JAVCAP010000001.1"/>
</dbReference>
<proteinExistence type="predicted"/>